<keyword evidence="8" id="KW-0472">Membrane</keyword>
<accession>A0A3G1KU18</accession>
<dbReference type="Proteomes" id="UP000323521">
    <property type="component" value="Chromosome"/>
</dbReference>
<evidence type="ECO:0000256" key="2">
    <source>
        <dbReference type="ARBA" id="ARBA00004413"/>
    </source>
</evidence>
<dbReference type="SUPFAM" id="SSF48029">
    <property type="entry name" value="FliG"/>
    <property type="match status" value="2"/>
</dbReference>
<dbReference type="KEGG" id="fwa:DCMF_13630"/>
<dbReference type="InterPro" id="IPR028263">
    <property type="entry name" value="FliG_N"/>
</dbReference>
<dbReference type="AlphaFoldDB" id="A0A3G1KU18"/>
<protein>
    <recommendedName>
        <fullName evidence="4">Flagellar motor switch protein FliG</fullName>
    </recommendedName>
</protein>
<keyword evidence="14" id="KW-1185">Reference proteome</keyword>
<evidence type="ECO:0000256" key="8">
    <source>
        <dbReference type="ARBA" id="ARBA00023136"/>
    </source>
</evidence>
<evidence type="ECO:0000256" key="4">
    <source>
        <dbReference type="ARBA" id="ARBA00021870"/>
    </source>
</evidence>
<evidence type="ECO:0000313" key="14">
    <source>
        <dbReference type="Proteomes" id="UP000323521"/>
    </source>
</evidence>
<feature type="domain" description="Flagellar motor switch protein FliG N-terminal" evidence="12">
    <location>
        <begin position="7"/>
        <end position="109"/>
    </location>
</feature>
<gene>
    <name evidence="13" type="ORF">DCMF_13630</name>
</gene>
<name>A0A3G1KU18_FORW1</name>
<evidence type="ECO:0000313" key="13">
    <source>
        <dbReference type="EMBL" id="ATW25665.1"/>
    </source>
</evidence>
<dbReference type="InterPro" id="IPR023087">
    <property type="entry name" value="Flg_Motor_Flig_C"/>
</dbReference>
<evidence type="ECO:0000256" key="7">
    <source>
        <dbReference type="ARBA" id="ARBA00022779"/>
    </source>
</evidence>
<dbReference type="InterPro" id="IPR032779">
    <property type="entry name" value="FliG_M"/>
</dbReference>
<reference evidence="13 14" key="1">
    <citation type="submission" date="2016-10" db="EMBL/GenBank/DDBJ databases">
        <title>Complete Genome Sequence of Peptococcaceae strain DCMF.</title>
        <authorList>
            <person name="Edwards R.J."/>
            <person name="Holland S.I."/>
            <person name="Deshpande N.P."/>
            <person name="Wong Y.K."/>
            <person name="Ertan H."/>
            <person name="Manefield M."/>
            <person name="Russell T.L."/>
            <person name="Lee M.J."/>
        </authorList>
    </citation>
    <scope>NUCLEOTIDE SEQUENCE [LARGE SCALE GENOMIC DNA]</scope>
    <source>
        <strain evidence="13 14">DCMF</strain>
    </source>
</reference>
<dbReference type="GO" id="GO:0003774">
    <property type="term" value="F:cytoskeletal motor activity"/>
    <property type="evidence" value="ECO:0007669"/>
    <property type="project" value="InterPro"/>
</dbReference>
<proteinExistence type="inferred from homology"/>
<keyword evidence="5" id="KW-1003">Cell membrane</keyword>
<keyword evidence="13" id="KW-0966">Cell projection</keyword>
<dbReference type="PANTHER" id="PTHR30534:SF0">
    <property type="entry name" value="FLAGELLAR MOTOR SWITCH PROTEIN FLIG"/>
    <property type="match status" value="1"/>
</dbReference>
<dbReference type="PIRSF" id="PIRSF003161">
    <property type="entry name" value="FliG"/>
    <property type="match status" value="1"/>
</dbReference>
<dbReference type="NCBIfam" id="TIGR00207">
    <property type="entry name" value="fliG"/>
    <property type="match status" value="1"/>
</dbReference>
<evidence type="ECO:0000259" key="12">
    <source>
        <dbReference type="Pfam" id="PF14842"/>
    </source>
</evidence>
<evidence type="ECO:0000256" key="9">
    <source>
        <dbReference type="ARBA" id="ARBA00023143"/>
    </source>
</evidence>
<feature type="domain" description="Flagellar motor switch protein FliG middle" evidence="11">
    <location>
        <begin position="117"/>
        <end position="189"/>
    </location>
</feature>
<evidence type="ECO:0000259" key="11">
    <source>
        <dbReference type="Pfam" id="PF14841"/>
    </source>
</evidence>
<dbReference type="GO" id="GO:0071973">
    <property type="term" value="P:bacterial-type flagellum-dependent cell motility"/>
    <property type="evidence" value="ECO:0007669"/>
    <property type="project" value="InterPro"/>
</dbReference>
<evidence type="ECO:0000256" key="3">
    <source>
        <dbReference type="ARBA" id="ARBA00010299"/>
    </source>
</evidence>
<evidence type="ECO:0000256" key="5">
    <source>
        <dbReference type="ARBA" id="ARBA00022475"/>
    </source>
</evidence>
<keyword evidence="7" id="KW-0283">Flagellar rotation</keyword>
<dbReference type="Pfam" id="PF14841">
    <property type="entry name" value="FliG_M"/>
    <property type="match status" value="1"/>
</dbReference>
<dbReference type="GO" id="GO:0009425">
    <property type="term" value="C:bacterial-type flagellum basal body"/>
    <property type="evidence" value="ECO:0007669"/>
    <property type="project" value="UniProtKB-SubCell"/>
</dbReference>
<comment type="subcellular location">
    <subcellularLocation>
        <location evidence="1">Bacterial flagellum basal body</location>
    </subcellularLocation>
    <subcellularLocation>
        <location evidence="2">Cell membrane</location>
        <topology evidence="2">Peripheral membrane protein</topology>
        <orientation evidence="2">Cytoplasmic side</orientation>
    </subcellularLocation>
</comment>
<feature type="domain" description="Flagellar motor switch protein FliG C-terminal" evidence="10">
    <location>
        <begin position="220"/>
        <end position="326"/>
    </location>
</feature>
<evidence type="ECO:0000259" key="10">
    <source>
        <dbReference type="Pfam" id="PF01706"/>
    </source>
</evidence>
<keyword evidence="13" id="KW-0969">Cilium</keyword>
<dbReference type="GO" id="GO:0005886">
    <property type="term" value="C:plasma membrane"/>
    <property type="evidence" value="ECO:0007669"/>
    <property type="project" value="UniProtKB-SubCell"/>
</dbReference>
<dbReference type="EMBL" id="CP017634">
    <property type="protein sequence ID" value="ATW25665.1"/>
    <property type="molecule type" value="Genomic_DNA"/>
</dbReference>
<sequence length="337" mass="38096">MGVTKVAGVRKIAVVLMAMGAEASSRLLKQYFNEDEIEKITFEISRIANVSENMRHQIMNEFLELAEAQRFMLNGGIKYARELLEKTVGGQRAKEILNRLMEVNKKVPFGALKKVDPKRLVSLISDEHPQTVALILGYLDPTQASVVMSALPDDMKADIAKRIALLEQVSPEVVDEVETVIERKLSNIYQSDYKKAGGITALVDILNRVDRGTERYILNELENQDSDLVEEIRQRLIVFEDIITLDDLSIQRVLKDVDYKDLALALKAANDSVAKRIYNNLSQRIREMIKAEIEFMGPVRVKEVEEAQQKIVKIIRNLEEAGEIVIARGGEGEELFV</sequence>
<dbReference type="Gene3D" id="1.10.220.30">
    <property type="match status" value="3"/>
</dbReference>
<keyword evidence="6" id="KW-0145">Chemotaxis</keyword>
<dbReference type="PRINTS" id="PR00954">
    <property type="entry name" value="FLGMOTORFLIG"/>
</dbReference>
<evidence type="ECO:0000256" key="1">
    <source>
        <dbReference type="ARBA" id="ARBA00004117"/>
    </source>
</evidence>
<organism evidence="13 14">
    <name type="scientific">Formimonas warabiya</name>
    <dbReference type="NCBI Taxonomy" id="1761012"/>
    <lineage>
        <taxon>Bacteria</taxon>
        <taxon>Bacillati</taxon>
        <taxon>Bacillota</taxon>
        <taxon>Clostridia</taxon>
        <taxon>Eubacteriales</taxon>
        <taxon>Peptococcaceae</taxon>
        <taxon>Candidatus Formimonas</taxon>
    </lineage>
</organism>
<evidence type="ECO:0000256" key="6">
    <source>
        <dbReference type="ARBA" id="ARBA00022500"/>
    </source>
</evidence>
<comment type="similarity">
    <text evidence="3">Belongs to the FliG family.</text>
</comment>
<dbReference type="PANTHER" id="PTHR30534">
    <property type="entry name" value="FLAGELLAR MOTOR SWITCH PROTEIN FLIG"/>
    <property type="match status" value="1"/>
</dbReference>
<keyword evidence="9" id="KW-0975">Bacterial flagellum</keyword>
<dbReference type="InterPro" id="IPR011002">
    <property type="entry name" value="FliG_a-hlx"/>
</dbReference>
<dbReference type="OrthoDB" id="9780302at2"/>
<dbReference type="InterPro" id="IPR000090">
    <property type="entry name" value="Flg_Motor_Flig"/>
</dbReference>
<dbReference type="GO" id="GO:0006935">
    <property type="term" value="P:chemotaxis"/>
    <property type="evidence" value="ECO:0007669"/>
    <property type="project" value="UniProtKB-KW"/>
</dbReference>
<keyword evidence="13" id="KW-0282">Flagellum</keyword>
<dbReference type="RefSeq" id="WP_148134926.1">
    <property type="nucleotide sequence ID" value="NZ_CP017634.1"/>
</dbReference>
<dbReference type="Pfam" id="PF14842">
    <property type="entry name" value="FliG_N"/>
    <property type="match status" value="1"/>
</dbReference>
<dbReference type="Pfam" id="PF01706">
    <property type="entry name" value="FliG_C"/>
    <property type="match status" value="1"/>
</dbReference>